<reference evidence="1 2" key="1">
    <citation type="submission" date="2019-12" db="EMBL/GenBank/DDBJ databases">
        <title>Genome sequencing and assembly of endphytes of Porphyra tenera.</title>
        <authorList>
            <person name="Park J.M."/>
            <person name="Shin R."/>
            <person name="Jo S.H."/>
        </authorList>
    </citation>
    <scope>NUCLEOTIDE SEQUENCE [LARGE SCALE GENOMIC DNA]</scope>
    <source>
        <strain evidence="1 2">GPM4</strain>
        <plasmid evidence="1 2">unnamed</plasmid>
    </source>
</reference>
<protein>
    <submittedName>
        <fullName evidence="1">Uncharacterized protein</fullName>
    </submittedName>
</protein>
<dbReference type="AlphaFoldDB" id="A0A857JRF8"/>
<dbReference type="Proteomes" id="UP000464524">
    <property type="component" value="Plasmid unnamed"/>
</dbReference>
<evidence type="ECO:0000313" key="2">
    <source>
        <dbReference type="Proteomes" id="UP000464524"/>
    </source>
</evidence>
<evidence type="ECO:0000313" key="1">
    <source>
        <dbReference type="EMBL" id="QHJ14018.1"/>
    </source>
</evidence>
<name>A0A857JRF8_9ALTE</name>
<keyword evidence="1" id="KW-0614">Plasmid</keyword>
<dbReference type="EMBL" id="CP047657">
    <property type="protein sequence ID" value="QHJ14018.1"/>
    <property type="molecule type" value="Genomic_DNA"/>
</dbReference>
<organism evidence="1 2">
    <name type="scientific">Paraglaciecola mesophila</name>
    <dbReference type="NCBI Taxonomy" id="197222"/>
    <lineage>
        <taxon>Bacteria</taxon>
        <taxon>Pseudomonadati</taxon>
        <taxon>Pseudomonadota</taxon>
        <taxon>Gammaproteobacteria</taxon>
        <taxon>Alteromonadales</taxon>
        <taxon>Alteromonadaceae</taxon>
        <taxon>Paraglaciecola</taxon>
    </lineage>
</organism>
<keyword evidence="2" id="KW-1185">Reference proteome</keyword>
<sequence length="210" mass="24399">MEFCLTHPGRQKDKTEIRAYWKRYVASGDILEKIAAAEVNEGFALNALTLSGEYEEDVVALREYLTPIGAKRALSRFSQWASRSRRKKTTITITHETLSRLKQLSAQAGFQGESYDMMLEYLLETPQEFEDAKQALREFPIALSAEEQNKLFIRYLSKQHNALYGKVKLLVDHAYFSGWHDSRKRRGKRTYEHYESDLADFWSRTASNDD</sequence>
<gene>
    <name evidence="1" type="ORF">FX988_04300</name>
</gene>
<geneLocation type="plasmid" evidence="1 2">
    <name>unnamed</name>
</geneLocation>
<proteinExistence type="predicted"/>
<dbReference type="KEGG" id="pmes:FX988_04300"/>
<accession>A0A857JRF8</accession>